<dbReference type="Pfam" id="PF10536">
    <property type="entry name" value="PMD"/>
    <property type="match status" value="1"/>
</dbReference>
<feature type="transmembrane region" description="Helical" evidence="2">
    <location>
        <begin position="53"/>
        <end position="69"/>
    </location>
</feature>
<protein>
    <recommendedName>
        <fullName evidence="3">Aminotransferase-like plant mobile domain-containing protein</fullName>
    </recommendedName>
</protein>
<dbReference type="InterPro" id="IPR019557">
    <property type="entry name" value="AminoTfrase-like_pln_mobile"/>
</dbReference>
<name>A0A9I9EFM6_CUCME</name>
<evidence type="ECO:0000313" key="4">
    <source>
        <dbReference type="EnsemblPlants" id="MELO3C033114.2.1"/>
    </source>
</evidence>
<dbReference type="PANTHER" id="PTHR36607:SF20">
    <property type="entry name" value="AMINOTRANSFERASE-LIKE PLANT MOBILE DOMAIN-CONTAINING PROTEIN"/>
    <property type="match status" value="1"/>
</dbReference>
<sequence>SYDKPTTRKQKKASHSKSTQNLDGSKIQAREWSSRENMLFAELEIRNDIKDEMYLAAFLSFWLCLFVFPQKGSFFRLEVFMAASLMVVGTIYSLTVSVLANIYHGLGLITKTSNPIGRMNFHCPMHYIHGWLAHYFSTHYPLPTEVRGPKMTNFFNEGKSIYFGEYEAQELIHNGARIQWHANLQNRNKHECMVDTHALSFLQTSYFVSMRSCYLSSRCGNTWIITSYSLYRFGRQFDFYHDIPNDIRGMSPVITLNNILYHWRICTRHNTLSELYLSVRSLEPCKHVTQRFTDWWATKHEAYFEDNRHHLVRSVILPLHSPNFPRIEGTTWVVKKIVWLRQ</sequence>
<dbReference type="EnsemblPlants" id="MELO3C033114.2.1">
    <property type="protein sequence ID" value="MELO3C033114.2.1"/>
    <property type="gene ID" value="MELO3C033114.2"/>
</dbReference>
<accession>A0A9I9EFM6</accession>
<evidence type="ECO:0000259" key="3">
    <source>
        <dbReference type="Pfam" id="PF10536"/>
    </source>
</evidence>
<dbReference type="AlphaFoldDB" id="A0A9I9EFM6"/>
<evidence type="ECO:0000256" key="2">
    <source>
        <dbReference type="SAM" id="Phobius"/>
    </source>
</evidence>
<dbReference type="PANTHER" id="PTHR36607">
    <property type="entry name" value="1,2-DIHYDROXY-3-KETO-5-METHYLTHIOPENTENE DIOXYGENASE 4"/>
    <property type="match status" value="1"/>
</dbReference>
<feature type="region of interest" description="Disordered" evidence="1">
    <location>
        <begin position="1"/>
        <end position="26"/>
    </location>
</feature>
<evidence type="ECO:0000256" key="1">
    <source>
        <dbReference type="SAM" id="MobiDB-lite"/>
    </source>
</evidence>
<keyword evidence="2" id="KW-1133">Transmembrane helix</keyword>
<keyword evidence="2" id="KW-0812">Transmembrane</keyword>
<organism evidence="4">
    <name type="scientific">Cucumis melo</name>
    <name type="common">Muskmelon</name>
    <dbReference type="NCBI Taxonomy" id="3656"/>
    <lineage>
        <taxon>Eukaryota</taxon>
        <taxon>Viridiplantae</taxon>
        <taxon>Streptophyta</taxon>
        <taxon>Embryophyta</taxon>
        <taxon>Tracheophyta</taxon>
        <taxon>Spermatophyta</taxon>
        <taxon>Magnoliopsida</taxon>
        <taxon>eudicotyledons</taxon>
        <taxon>Gunneridae</taxon>
        <taxon>Pentapetalae</taxon>
        <taxon>rosids</taxon>
        <taxon>fabids</taxon>
        <taxon>Cucurbitales</taxon>
        <taxon>Cucurbitaceae</taxon>
        <taxon>Benincaseae</taxon>
        <taxon>Cucumis</taxon>
    </lineage>
</organism>
<proteinExistence type="predicted"/>
<reference evidence="4" key="1">
    <citation type="submission" date="2023-03" db="UniProtKB">
        <authorList>
            <consortium name="EnsemblPlants"/>
        </authorList>
    </citation>
    <scope>IDENTIFICATION</scope>
</reference>
<dbReference type="Gramene" id="MELO3C033114.2.1">
    <property type="protein sequence ID" value="MELO3C033114.2.1"/>
    <property type="gene ID" value="MELO3C033114.2"/>
</dbReference>
<keyword evidence="2" id="KW-0472">Membrane</keyword>
<feature type="domain" description="Aminotransferase-like plant mobile" evidence="3">
    <location>
        <begin position="11"/>
        <end position="296"/>
    </location>
</feature>
<feature type="transmembrane region" description="Helical" evidence="2">
    <location>
        <begin position="81"/>
        <end position="103"/>
    </location>
</feature>